<evidence type="ECO:0000256" key="7">
    <source>
        <dbReference type="ARBA" id="ARBA00023237"/>
    </source>
</evidence>
<organism evidence="13 14">
    <name type="scientific">Pendulispora rubella</name>
    <dbReference type="NCBI Taxonomy" id="2741070"/>
    <lineage>
        <taxon>Bacteria</taxon>
        <taxon>Pseudomonadati</taxon>
        <taxon>Myxococcota</taxon>
        <taxon>Myxococcia</taxon>
        <taxon>Myxococcales</taxon>
        <taxon>Sorangiineae</taxon>
        <taxon>Pendulisporaceae</taxon>
        <taxon>Pendulispora</taxon>
    </lineage>
</organism>
<evidence type="ECO:0000256" key="9">
    <source>
        <dbReference type="RuleBase" id="RU003357"/>
    </source>
</evidence>
<dbReference type="Gene3D" id="2.170.130.10">
    <property type="entry name" value="TonB-dependent receptor, plug domain"/>
    <property type="match status" value="1"/>
</dbReference>
<evidence type="ECO:0000313" key="13">
    <source>
        <dbReference type="EMBL" id="WXB09136.1"/>
    </source>
</evidence>
<dbReference type="InterPro" id="IPR036942">
    <property type="entry name" value="Beta-barrel_TonB_sf"/>
</dbReference>
<dbReference type="Pfam" id="PF07715">
    <property type="entry name" value="Plug"/>
    <property type="match status" value="1"/>
</dbReference>
<dbReference type="InterPro" id="IPR000531">
    <property type="entry name" value="Beta-barrel_TonB"/>
</dbReference>
<evidence type="ECO:0000256" key="6">
    <source>
        <dbReference type="ARBA" id="ARBA00023136"/>
    </source>
</evidence>
<accession>A0ABZ2LH86</accession>
<dbReference type="Pfam" id="PF00593">
    <property type="entry name" value="TonB_dep_Rec_b-barrel"/>
    <property type="match status" value="1"/>
</dbReference>
<dbReference type="SUPFAM" id="SSF56935">
    <property type="entry name" value="Porins"/>
    <property type="match status" value="1"/>
</dbReference>
<evidence type="ECO:0000259" key="12">
    <source>
        <dbReference type="Pfam" id="PF07715"/>
    </source>
</evidence>
<gene>
    <name evidence="13" type="ORF">LVJ94_18110</name>
</gene>
<dbReference type="EMBL" id="CP089983">
    <property type="protein sequence ID" value="WXB09136.1"/>
    <property type="molecule type" value="Genomic_DNA"/>
</dbReference>
<evidence type="ECO:0000256" key="1">
    <source>
        <dbReference type="ARBA" id="ARBA00004571"/>
    </source>
</evidence>
<sequence length="709" mass="77897">MRIAFFFGCALILGAPAAFAQTARAKNDDVPEVRVIGDKADSLQKIPGSGHLVTQTDLDRAQPYDAAEMLQRVPGLTARQDYGAGLRLDIGLRGLDPGRSRRVLILEDGIPVAINPYAEPDLYYSPPIERMRGLEVVKGSGSILFGPQTVGGVINFLTVMPPDKPHAMVDAEGGSFGYRRGMLSWGDSIGSTRYIVQGFYKEGDGLRAQAFKSVDVFGKVIFQTSPNGQATLKIGLHDDRADSDDVGLTRAMFQIDPRRTTLAPYDHLGLRRYDVSLTHEQRFSKDTKLKTLLYAYTTSRLWRRQDYARTPQAGVAYDHIVGDVAVPGGAIYFKQTNTILDRSYDVAGVEPRVEHRVRTGPVAHTFDVGARLLFERAHYQQRAGDFPTSEAGALMSEEFHSTGALSAYVQDRLAFREDLLVTPGLRVEHAEFTRRTTRQGTDRDVKGDSRATAVVPGIGMIYGSRQAHVFGGLHVGFAPPRVTSSISPKGEDLQLDSERSINYEAGARFVDKIRNRFEITGFLSNFQNQLISSSEGGVTELINGGTTRHLGVEAVGSLAMGKMMKLPVELDWGARYTLARATFVGGAYDGNALPYAPLHTFSTNLDVGYAGVMAEAAYNYVDAMYTDPANTVPEDITGRTGRIPGAHRVDFAVRYKHAPTGLSVRFLVKNAFDDVHILARRPEGIFAGGFRQFILGVRWDYDGTRHTDE</sequence>
<dbReference type="RefSeq" id="WP_394838808.1">
    <property type="nucleotide sequence ID" value="NZ_CP089929.1"/>
</dbReference>
<evidence type="ECO:0000256" key="3">
    <source>
        <dbReference type="ARBA" id="ARBA00022452"/>
    </source>
</evidence>
<keyword evidence="6 8" id="KW-0472">Membrane</keyword>
<proteinExistence type="inferred from homology"/>
<keyword evidence="10" id="KW-0732">Signal</keyword>
<dbReference type="InterPro" id="IPR012910">
    <property type="entry name" value="Plug_dom"/>
</dbReference>
<dbReference type="InterPro" id="IPR037066">
    <property type="entry name" value="Plug_dom_sf"/>
</dbReference>
<evidence type="ECO:0000259" key="11">
    <source>
        <dbReference type="Pfam" id="PF00593"/>
    </source>
</evidence>
<feature type="chain" id="PRO_5045545772" evidence="10">
    <location>
        <begin position="21"/>
        <end position="709"/>
    </location>
</feature>
<feature type="signal peptide" evidence="10">
    <location>
        <begin position="1"/>
        <end position="20"/>
    </location>
</feature>
<evidence type="ECO:0000256" key="8">
    <source>
        <dbReference type="PROSITE-ProRule" id="PRU01360"/>
    </source>
</evidence>
<dbReference type="CDD" id="cd01347">
    <property type="entry name" value="ligand_gated_channel"/>
    <property type="match status" value="1"/>
</dbReference>
<keyword evidence="14" id="KW-1185">Reference proteome</keyword>
<evidence type="ECO:0000256" key="10">
    <source>
        <dbReference type="SAM" id="SignalP"/>
    </source>
</evidence>
<evidence type="ECO:0000256" key="5">
    <source>
        <dbReference type="ARBA" id="ARBA00023077"/>
    </source>
</evidence>
<dbReference type="PANTHER" id="PTHR30442">
    <property type="entry name" value="IRON III DICITRATE TRANSPORT PROTEIN FECA"/>
    <property type="match status" value="1"/>
</dbReference>
<reference evidence="13" key="1">
    <citation type="submission" date="2021-12" db="EMBL/GenBank/DDBJ databases">
        <title>Discovery of the Pendulisporaceae a myxobacterial family with distinct sporulation behavior and unique specialized metabolism.</title>
        <authorList>
            <person name="Garcia R."/>
            <person name="Popoff A."/>
            <person name="Bader C.D."/>
            <person name="Loehr J."/>
            <person name="Walesch S."/>
            <person name="Walt C."/>
            <person name="Boldt J."/>
            <person name="Bunk B."/>
            <person name="Haeckl F.J.F.P.J."/>
            <person name="Gunesch A.P."/>
            <person name="Birkelbach J."/>
            <person name="Nuebel U."/>
            <person name="Pietschmann T."/>
            <person name="Bach T."/>
            <person name="Mueller R."/>
        </authorList>
    </citation>
    <scope>NUCLEOTIDE SEQUENCE</scope>
    <source>
        <strain evidence="13">MSr11367</strain>
    </source>
</reference>
<dbReference type="Gene3D" id="2.40.170.20">
    <property type="entry name" value="TonB-dependent receptor, beta-barrel domain"/>
    <property type="match status" value="1"/>
</dbReference>
<comment type="subcellular location">
    <subcellularLocation>
        <location evidence="1 8">Cell outer membrane</location>
        <topology evidence="1 8">Multi-pass membrane protein</topology>
    </subcellularLocation>
</comment>
<feature type="domain" description="TonB-dependent receptor plug" evidence="12">
    <location>
        <begin position="43"/>
        <end position="153"/>
    </location>
</feature>
<keyword evidence="4 8" id="KW-0812">Transmembrane</keyword>
<keyword evidence="7 8" id="KW-0998">Cell outer membrane</keyword>
<feature type="domain" description="TonB-dependent receptor-like beta-barrel" evidence="11">
    <location>
        <begin position="239"/>
        <end position="670"/>
    </location>
</feature>
<comment type="similarity">
    <text evidence="8 9">Belongs to the TonB-dependent receptor family.</text>
</comment>
<keyword evidence="13" id="KW-0675">Receptor</keyword>
<dbReference type="PROSITE" id="PS52016">
    <property type="entry name" value="TONB_DEPENDENT_REC_3"/>
    <property type="match status" value="1"/>
</dbReference>
<evidence type="ECO:0000256" key="4">
    <source>
        <dbReference type="ARBA" id="ARBA00022692"/>
    </source>
</evidence>
<dbReference type="InterPro" id="IPR039426">
    <property type="entry name" value="TonB-dep_rcpt-like"/>
</dbReference>
<protein>
    <submittedName>
        <fullName evidence="13">TonB-dependent receptor</fullName>
    </submittedName>
</protein>
<keyword evidence="3 8" id="KW-1134">Transmembrane beta strand</keyword>
<name>A0ABZ2LH86_9BACT</name>
<keyword evidence="5 9" id="KW-0798">TonB box</keyword>
<evidence type="ECO:0000313" key="14">
    <source>
        <dbReference type="Proteomes" id="UP001374803"/>
    </source>
</evidence>
<keyword evidence="2 8" id="KW-0813">Transport</keyword>
<evidence type="ECO:0000256" key="2">
    <source>
        <dbReference type="ARBA" id="ARBA00022448"/>
    </source>
</evidence>
<dbReference type="Proteomes" id="UP001374803">
    <property type="component" value="Chromosome"/>
</dbReference>
<dbReference type="PANTHER" id="PTHR30442:SF0">
    <property type="entry name" value="FE(3+) DICITRATE TRANSPORT PROTEIN FECA"/>
    <property type="match status" value="1"/>
</dbReference>